<evidence type="ECO:0000313" key="2">
    <source>
        <dbReference type="EMBL" id="RVT96139.1"/>
    </source>
</evidence>
<dbReference type="OrthoDB" id="9803333at2"/>
<dbReference type="InterPro" id="IPR050259">
    <property type="entry name" value="SDR"/>
</dbReference>
<dbReference type="CDD" id="cd05233">
    <property type="entry name" value="SDR_c"/>
    <property type="match status" value="1"/>
</dbReference>
<evidence type="ECO:0000256" key="1">
    <source>
        <dbReference type="ARBA" id="ARBA00006484"/>
    </source>
</evidence>
<dbReference type="PRINTS" id="PR00080">
    <property type="entry name" value="SDRFAMILY"/>
</dbReference>
<proteinExistence type="inferred from homology"/>
<dbReference type="InterPro" id="IPR020904">
    <property type="entry name" value="Sc_DH/Rdtase_CS"/>
</dbReference>
<dbReference type="EMBL" id="SACL01000004">
    <property type="protein sequence ID" value="RVT96139.1"/>
    <property type="molecule type" value="Genomic_DNA"/>
</dbReference>
<comment type="similarity">
    <text evidence="1">Belongs to the short-chain dehydrogenases/reductases (SDR) family.</text>
</comment>
<dbReference type="PANTHER" id="PTHR42879">
    <property type="entry name" value="3-OXOACYL-(ACYL-CARRIER-PROTEIN) REDUCTASE"/>
    <property type="match status" value="1"/>
</dbReference>
<name>A0A437MEU5_9PROT</name>
<dbReference type="PANTHER" id="PTHR42879:SF2">
    <property type="entry name" value="3-OXOACYL-[ACYL-CARRIER-PROTEIN] REDUCTASE FABG"/>
    <property type="match status" value="1"/>
</dbReference>
<dbReference type="RefSeq" id="WP_127788072.1">
    <property type="nucleotide sequence ID" value="NZ_SACL01000004.1"/>
</dbReference>
<reference evidence="2 3" key="1">
    <citation type="submission" date="2019-01" db="EMBL/GenBank/DDBJ databases">
        <authorList>
            <person name="Chen W.-M."/>
        </authorList>
    </citation>
    <scope>NUCLEOTIDE SEQUENCE [LARGE SCALE GENOMIC DNA]</scope>
    <source>
        <strain evidence="2 3">CCP-6</strain>
    </source>
</reference>
<protein>
    <submittedName>
        <fullName evidence="2">SDR family oxidoreductase</fullName>
    </submittedName>
</protein>
<dbReference type="FunFam" id="3.40.50.720:FF:000084">
    <property type="entry name" value="Short-chain dehydrogenase reductase"/>
    <property type="match status" value="1"/>
</dbReference>
<accession>A0A437MEU5</accession>
<comment type="caution">
    <text evidence="2">The sequence shown here is derived from an EMBL/GenBank/DDBJ whole genome shotgun (WGS) entry which is preliminary data.</text>
</comment>
<sequence>MSQLAGKIAFITGGSRGIGRATALLFAENGADIAFNHFEDDAEAEKVAEAIRAMGRRAFHASCDMGADAPVIEAFVAAATEALGAPDILFNNAGINIRHPFGEYSQAEYERVMNVHARGMFLMAQAVYPGMVARGAGRIINVASQIALKGAPMVVPYAMAKAAIVGMTRALAYEATPKGVLVNAVAPGPIVTDMTAQRPREWHEAMEKNLPMGRLGQPIDIAYTALLLAGPGGSFYCGATLSPNGGDVMH</sequence>
<organism evidence="2 3">
    <name type="scientific">Rhodovarius crocodyli</name>
    <dbReference type="NCBI Taxonomy" id="1979269"/>
    <lineage>
        <taxon>Bacteria</taxon>
        <taxon>Pseudomonadati</taxon>
        <taxon>Pseudomonadota</taxon>
        <taxon>Alphaproteobacteria</taxon>
        <taxon>Acetobacterales</taxon>
        <taxon>Roseomonadaceae</taxon>
        <taxon>Rhodovarius</taxon>
    </lineage>
</organism>
<dbReference type="InterPro" id="IPR002347">
    <property type="entry name" value="SDR_fam"/>
</dbReference>
<dbReference type="GO" id="GO:0032787">
    <property type="term" value="P:monocarboxylic acid metabolic process"/>
    <property type="evidence" value="ECO:0007669"/>
    <property type="project" value="UniProtKB-ARBA"/>
</dbReference>
<evidence type="ECO:0000313" key="3">
    <source>
        <dbReference type="Proteomes" id="UP000282957"/>
    </source>
</evidence>
<dbReference type="PRINTS" id="PR00081">
    <property type="entry name" value="GDHRDH"/>
</dbReference>
<keyword evidence="3" id="KW-1185">Reference proteome</keyword>
<dbReference type="Pfam" id="PF13561">
    <property type="entry name" value="adh_short_C2"/>
    <property type="match status" value="1"/>
</dbReference>
<dbReference type="InterPro" id="IPR036291">
    <property type="entry name" value="NAD(P)-bd_dom_sf"/>
</dbReference>
<dbReference type="SUPFAM" id="SSF51735">
    <property type="entry name" value="NAD(P)-binding Rossmann-fold domains"/>
    <property type="match status" value="1"/>
</dbReference>
<dbReference type="PROSITE" id="PS00061">
    <property type="entry name" value="ADH_SHORT"/>
    <property type="match status" value="1"/>
</dbReference>
<dbReference type="AlphaFoldDB" id="A0A437MEU5"/>
<gene>
    <name evidence="2" type="ORF">EOD42_13540</name>
</gene>
<dbReference type="Gene3D" id="3.40.50.720">
    <property type="entry name" value="NAD(P)-binding Rossmann-like Domain"/>
    <property type="match status" value="1"/>
</dbReference>
<dbReference type="Proteomes" id="UP000282957">
    <property type="component" value="Unassembled WGS sequence"/>
</dbReference>